<dbReference type="InterPro" id="IPR018484">
    <property type="entry name" value="FGGY_N"/>
</dbReference>
<evidence type="ECO:0000256" key="4">
    <source>
        <dbReference type="ARBA" id="ARBA00022777"/>
    </source>
</evidence>
<feature type="domain" description="Carbohydrate kinase FGGY C-terminal" evidence="6">
    <location>
        <begin position="278"/>
        <end position="433"/>
    </location>
</feature>
<name>A0A4R6V3L0_9ACTN</name>
<evidence type="ECO:0000313" key="8">
    <source>
        <dbReference type="Proteomes" id="UP000295281"/>
    </source>
</evidence>
<keyword evidence="8" id="KW-1185">Reference proteome</keyword>
<dbReference type="Proteomes" id="UP000295281">
    <property type="component" value="Unassembled WGS sequence"/>
</dbReference>
<keyword evidence="2" id="KW-0119">Carbohydrate metabolism</keyword>
<dbReference type="Pfam" id="PF02782">
    <property type="entry name" value="FGGY_C"/>
    <property type="match status" value="1"/>
</dbReference>
<reference evidence="7 8" key="1">
    <citation type="submission" date="2019-03" db="EMBL/GenBank/DDBJ databases">
        <title>Genomic Encyclopedia of Type Strains, Phase IV (KMG-IV): sequencing the most valuable type-strain genomes for metagenomic binning, comparative biology and taxonomic classification.</title>
        <authorList>
            <person name="Goeker M."/>
        </authorList>
    </citation>
    <scope>NUCLEOTIDE SEQUENCE [LARGE SCALE GENOMIC DNA]</scope>
    <source>
        <strain evidence="7 8">DSM 46770</strain>
    </source>
</reference>
<dbReference type="InterPro" id="IPR043129">
    <property type="entry name" value="ATPase_NBD"/>
</dbReference>
<dbReference type="GO" id="GO:0016301">
    <property type="term" value="F:kinase activity"/>
    <property type="evidence" value="ECO:0007669"/>
    <property type="project" value="UniProtKB-KW"/>
</dbReference>
<gene>
    <name evidence="7" type="ORF">EV190_11249</name>
</gene>
<evidence type="ECO:0000259" key="6">
    <source>
        <dbReference type="Pfam" id="PF02782"/>
    </source>
</evidence>
<evidence type="ECO:0000313" key="7">
    <source>
        <dbReference type="EMBL" id="TDQ50744.1"/>
    </source>
</evidence>
<dbReference type="InterPro" id="IPR000577">
    <property type="entry name" value="Carb_kinase_FGGY"/>
</dbReference>
<dbReference type="SUPFAM" id="SSF53067">
    <property type="entry name" value="Actin-like ATPase domain"/>
    <property type="match status" value="2"/>
</dbReference>
<dbReference type="AlphaFoldDB" id="A0A4R6V3L0"/>
<dbReference type="Gene3D" id="3.30.420.40">
    <property type="match status" value="2"/>
</dbReference>
<comment type="similarity">
    <text evidence="1">Belongs to the FGGY kinase family.</text>
</comment>
<keyword evidence="3" id="KW-0808">Transferase</keyword>
<sequence length="475" mass="48493">MTEDALLGVDLGTSGVKALVTRADATPVGEADAAYPVHSPRPGQAETDPALWWSATVRAVREAVRRAGSPRVTSVGVDGQMHGLVLTGPGGAPVRPALLWADQRAAAELRRWRDLPEADRARLANPLTPGMTGPLLAWVARNEPEALARARWALLPKDWLRMRMTGAAATDASDASATLLWDIPADTWSAPALDAAGVDSGLLPPPAASGGLAGRLTADAAAELGLAPGTPVATGAGDTPAALLATGLASGQAQVTVGSGAQIVTLTADTREAPGTHVYRTAEDAGWYRMAAVQNAGLALDWVRTLLAASWDELYAAAAAGEPGAGGVVLVPYLTGERTPVLTPGATGALSGLRLATDRTAILRAALEGVAFSLRHAATALPGGLPPAVRLAGGGARDGAFRALLADVLGVELHPVGMRSASALGAVLLAARAVGRDAPAPPPRFGPRVEPGPRAAVYTALFADYLSRVHERLGR</sequence>
<evidence type="ECO:0000256" key="1">
    <source>
        <dbReference type="ARBA" id="ARBA00009156"/>
    </source>
</evidence>
<dbReference type="CDD" id="cd07808">
    <property type="entry name" value="ASKHA_NBD_FGGY_EcXK-like"/>
    <property type="match status" value="1"/>
</dbReference>
<dbReference type="RefSeq" id="WP_133742225.1">
    <property type="nucleotide sequence ID" value="NZ_SNYN01000012.1"/>
</dbReference>
<dbReference type="GO" id="GO:0042732">
    <property type="term" value="P:D-xylose metabolic process"/>
    <property type="evidence" value="ECO:0007669"/>
    <property type="project" value="UniProtKB-KW"/>
</dbReference>
<accession>A0A4R6V3L0</accession>
<organism evidence="7 8">
    <name type="scientific">Actinorugispora endophytica</name>
    <dbReference type="NCBI Taxonomy" id="1605990"/>
    <lineage>
        <taxon>Bacteria</taxon>
        <taxon>Bacillati</taxon>
        <taxon>Actinomycetota</taxon>
        <taxon>Actinomycetes</taxon>
        <taxon>Streptosporangiales</taxon>
        <taxon>Nocardiopsidaceae</taxon>
        <taxon>Actinorugispora</taxon>
    </lineage>
</organism>
<proteinExistence type="inferred from homology"/>
<keyword evidence="4 7" id="KW-0418">Kinase</keyword>
<dbReference type="InterPro" id="IPR018485">
    <property type="entry name" value="FGGY_C"/>
</dbReference>
<dbReference type="InterPro" id="IPR050406">
    <property type="entry name" value="FGGY_Carb_Kinase"/>
</dbReference>
<dbReference type="EMBL" id="SNYN01000012">
    <property type="protein sequence ID" value="TDQ50744.1"/>
    <property type="molecule type" value="Genomic_DNA"/>
</dbReference>
<dbReference type="PIRSF" id="PIRSF000538">
    <property type="entry name" value="GlpK"/>
    <property type="match status" value="1"/>
</dbReference>
<dbReference type="OrthoDB" id="9782710at2"/>
<evidence type="ECO:0000256" key="3">
    <source>
        <dbReference type="ARBA" id="ARBA00022679"/>
    </source>
</evidence>
<comment type="caution">
    <text evidence="7">The sequence shown here is derived from an EMBL/GenBank/DDBJ whole genome shotgun (WGS) entry which is preliminary data.</text>
</comment>
<keyword evidence="2" id="KW-0859">Xylose metabolism</keyword>
<dbReference type="PANTHER" id="PTHR43095">
    <property type="entry name" value="SUGAR KINASE"/>
    <property type="match status" value="1"/>
</dbReference>
<feature type="domain" description="Carbohydrate kinase FGGY N-terminal" evidence="5">
    <location>
        <begin position="6"/>
        <end position="244"/>
    </location>
</feature>
<dbReference type="Pfam" id="PF00370">
    <property type="entry name" value="FGGY_N"/>
    <property type="match status" value="1"/>
</dbReference>
<dbReference type="PANTHER" id="PTHR43095:SF5">
    <property type="entry name" value="XYLULOSE KINASE"/>
    <property type="match status" value="1"/>
</dbReference>
<evidence type="ECO:0000259" key="5">
    <source>
        <dbReference type="Pfam" id="PF00370"/>
    </source>
</evidence>
<evidence type="ECO:0000256" key="2">
    <source>
        <dbReference type="ARBA" id="ARBA00022629"/>
    </source>
</evidence>
<protein>
    <submittedName>
        <fullName evidence="7">Xylulokinase</fullName>
    </submittedName>
</protein>